<evidence type="ECO:0000313" key="15">
    <source>
        <dbReference type="Proteomes" id="UP001079657"/>
    </source>
</evidence>
<evidence type="ECO:0000256" key="10">
    <source>
        <dbReference type="HAMAP-Rule" id="MF_00097"/>
    </source>
</evidence>
<evidence type="ECO:0000256" key="12">
    <source>
        <dbReference type="RuleBase" id="RU004253"/>
    </source>
</evidence>
<comment type="catalytic activity">
    <reaction evidence="9 10 11">
        <text>2-[(2R,5Z)-2-carboxy-4-methylthiazol-5(2H)-ylidene]ethyl phosphate + 4-amino-2-methyl-5-(diphosphooxymethyl)pyrimidine + 2 H(+) = thiamine phosphate + CO2 + diphosphate</text>
        <dbReference type="Rhea" id="RHEA:47844"/>
        <dbReference type="ChEBI" id="CHEBI:15378"/>
        <dbReference type="ChEBI" id="CHEBI:16526"/>
        <dbReference type="ChEBI" id="CHEBI:33019"/>
        <dbReference type="ChEBI" id="CHEBI:37575"/>
        <dbReference type="ChEBI" id="CHEBI:57841"/>
        <dbReference type="ChEBI" id="CHEBI:62899"/>
        <dbReference type="EC" id="2.5.1.3"/>
    </reaction>
</comment>
<evidence type="ECO:0000256" key="6">
    <source>
        <dbReference type="ARBA" id="ARBA00022977"/>
    </source>
</evidence>
<dbReference type="InterPro" id="IPR036206">
    <property type="entry name" value="ThiamineP_synth_sf"/>
</dbReference>
<keyword evidence="3 10" id="KW-0808">Transferase</keyword>
<evidence type="ECO:0000256" key="4">
    <source>
        <dbReference type="ARBA" id="ARBA00022723"/>
    </source>
</evidence>
<feature type="binding site" evidence="10">
    <location>
        <position position="64"/>
    </location>
    <ligand>
        <name>4-amino-2-methyl-5-(diphosphooxymethyl)pyrimidine</name>
        <dbReference type="ChEBI" id="CHEBI:57841"/>
    </ligand>
</feature>
<comment type="caution">
    <text evidence="10">Lacks conserved residue(s) required for the propagation of feature annotation.</text>
</comment>
<comment type="pathway">
    <text evidence="2 10 12">Cofactor biosynthesis; thiamine diphosphate biosynthesis; thiamine phosphate from 4-amino-2-methyl-5-diphosphomethylpyrimidine and 4-methyl-5-(2-phosphoethyl)-thiazole: step 1/1.</text>
</comment>
<evidence type="ECO:0000313" key="14">
    <source>
        <dbReference type="EMBL" id="MCY6371078.1"/>
    </source>
</evidence>
<proteinExistence type="inferred from homology"/>
<evidence type="ECO:0000256" key="9">
    <source>
        <dbReference type="ARBA" id="ARBA00047883"/>
    </source>
</evidence>
<evidence type="ECO:0000256" key="5">
    <source>
        <dbReference type="ARBA" id="ARBA00022842"/>
    </source>
</evidence>
<keyword evidence="5" id="KW-0460">Magnesium</keyword>
<accession>A0ABT4CPT7</accession>
<comment type="cofactor">
    <cofactor evidence="1">
        <name>Mg(2+)</name>
        <dbReference type="ChEBI" id="CHEBI:18420"/>
    </cofactor>
</comment>
<dbReference type="SUPFAM" id="SSF51391">
    <property type="entry name" value="Thiamin phosphate synthase"/>
    <property type="match status" value="1"/>
</dbReference>
<dbReference type="PANTHER" id="PTHR20857:SF15">
    <property type="entry name" value="THIAMINE-PHOSPHATE SYNTHASE"/>
    <property type="match status" value="1"/>
</dbReference>
<gene>
    <name evidence="10 14" type="primary">thiE</name>
    <name evidence="14" type="ORF">OXH55_10580</name>
</gene>
<dbReference type="Proteomes" id="UP001079657">
    <property type="component" value="Unassembled WGS sequence"/>
</dbReference>
<dbReference type="InterPro" id="IPR034291">
    <property type="entry name" value="TMP_synthase"/>
</dbReference>
<reference evidence="14" key="1">
    <citation type="submission" date="2022-12" db="EMBL/GenBank/DDBJ databases">
        <authorList>
            <person name="Wang J."/>
        </authorList>
    </citation>
    <scope>NUCLEOTIDE SEQUENCE</scope>
    <source>
        <strain evidence="14">HY-42-06</strain>
    </source>
</reference>
<feature type="binding site" evidence="10">
    <location>
        <position position="155"/>
    </location>
    <ligand>
        <name>2-[(2R,5Z)-2-carboxy-4-methylthiazol-5(2H)-ylidene]ethyl phosphate</name>
        <dbReference type="ChEBI" id="CHEBI:62899"/>
    </ligand>
</feature>
<feature type="binding site" evidence="10">
    <location>
        <position position="128"/>
    </location>
    <ligand>
        <name>4-amino-2-methyl-5-(diphosphooxymethyl)pyrimidine</name>
        <dbReference type="ChEBI" id="CHEBI:57841"/>
    </ligand>
</feature>
<comment type="catalytic activity">
    <reaction evidence="8 10 11">
        <text>2-(2-carboxy-4-methylthiazol-5-yl)ethyl phosphate + 4-amino-2-methyl-5-(diphosphooxymethyl)pyrimidine + 2 H(+) = thiamine phosphate + CO2 + diphosphate</text>
        <dbReference type="Rhea" id="RHEA:47848"/>
        <dbReference type="ChEBI" id="CHEBI:15378"/>
        <dbReference type="ChEBI" id="CHEBI:16526"/>
        <dbReference type="ChEBI" id="CHEBI:33019"/>
        <dbReference type="ChEBI" id="CHEBI:37575"/>
        <dbReference type="ChEBI" id="CHEBI:57841"/>
        <dbReference type="ChEBI" id="CHEBI:62890"/>
        <dbReference type="EC" id="2.5.1.3"/>
    </reaction>
</comment>
<dbReference type="CDD" id="cd00564">
    <property type="entry name" value="TMP_TenI"/>
    <property type="match status" value="1"/>
</dbReference>
<comment type="catalytic activity">
    <reaction evidence="7 10 11">
        <text>4-methyl-5-(2-phosphooxyethyl)-thiazole + 4-amino-2-methyl-5-(diphosphooxymethyl)pyrimidine + H(+) = thiamine phosphate + diphosphate</text>
        <dbReference type="Rhea" id="RHEA:22328"/>
        <dbReference type="ChEBI" id="CHEBI:15378"/>
        <dbReference type="ChEBI" id="CHEBI:33019"/>
        <dbReference type="ChEBI" id="CHEBI:37575"/>
        <dbReference type="ChEBI" id="CHEBI:57841"/>
        <dbReference type="ChEBI" id="CHEBI:58296"/>
        <dbReference type="EC" id="2.5.1.3"/>
    </reaction>
</comment>
<organism evidence="14 15">
    <name type="scientific">Clostridium ganghwense</name>
    <dbReference type="NCBI Taxonomy" id="312089"/>
    <lineage>
        <taxon>Bacteria</taxon>
        <taxon>Bacillati</taxon>
        <taxon>Bacillota</taxon>
        <taxon>Clostridia</taxon>
        <taxon>Eubacteriales</taxon>
        <taxon>Clostridiaceae</taxon>
        <taxon>Clostridium</taxon>
    </lineage>
</organism>
<dbReference type="HAMAP" id="MF_00097">
    <property type="entry name" value="TMP_synthase"/>
    <property type="match status" value="1"/>
</dbReference>
<evidence type="ECO:0000256" key="8">
    <source>
        <dbReference type="ARBA" id="ARBA00047851"/>
    </source>
</evidence>
<keyword evidence="15" id="KW-1185">Reference proteome</keyword>
<feature type="binding site" evidence="10">
    <location>
        <position position="99"/>
    </location>
    <ligand>
        <name>4-amino-2-methyl-5-(diphosphooxymethyl)pyrimidine</name>
        <dbReference type="ChEBI" id="CHEBI:57841"/>
    </ligand>
</feature>
<dbReference type="InterPro" id="IPR022998">
    <property type="entry name" value="ThiamineP_synth_TenI"/>
</dbReference>
<dbReference type="EMBL" id="JAPQES010000003">
    <property type="protein sequence ID" value="MCY6371078.1"/>
    <property type="molecule type" value="Genomic_DNA"/>
</dbReference>
<sequence length="202" mass="22232">MLYLITNRNIVKSGDLCSVVQKAVDGGVDTIILREKDLSFKELLPIAKKIKEITSGENVKLIVNGNIELARKIKAQGFHIGFEKFMEQKYKFDGLLGVSVHSLEEAVLAEKNGADYILTGHVYETNCKKGLRPRGVEFIKSITSNVSIPVIALGGINEKNVWQVLSTGASGVAVMSYIMAAEDPYIATKLLKNRLCFKKSTI</sequence>
<keyword evidence="6 10" id="KW-0784">Thiamine biosynthesis</keyword>
<evidence type="ECO:0000256" key="2">
    <source>
        <dbReference type="ARBA" id="ARBA00005165"/>
    </source>
</evidence>
<evidence type="ECO:0000256" key="7">
    <source>
        <dbReference type="ARBA" id="ARBA00047334"/>
    </source>
</evidence>
<dbReference type="PANTHER" id="PTHR20857">
    <property type="entry name" value="THIAMINE-PHOSPHATE PYROPHOSPHORYLASE"/>
    <property type="match status" value="1"/>
</dbReference>
<evidence type="ECO:0000256" key="3">
    <source>
        <dbReference type="ARBA" id="ARBA00022679"/>
    </source>
</evidence>
<protein>
    <recommendedName>
        <fullName evidence="10">Thiamine-phosphate synthase</fullName>
        <shortName evidence="10">TP synthase</shortName>
        <shortName evidence="10">TPS</shortName>
        <ecNumber evidence="10">2.5.1.3</ecNumber>
    </recommendedName>
    <alternativeName>
        <fullName evidence="10">Thiamine-phosphate pyrophosphorylase</fullName>
        <shortName evidence="10">TMP pyrophosphorylase</shortName>
        <shortName evidence="10">TMP-PPase</shortName>
    </alternativeName>
</protein>
<evidence type="ECO:0000259" key="13">
    <source>
        <dbReference type="Pfam" id="PF02581"/>
    </source>
</evidence>
<evidence type="ECO:0000256" key="1">
    <source>
        <dbReference type="ARBA" id="ARBA00001946"/>
    </source>
</evidence>
<dbReference type="Pfam" id="PF02581">
    <property type="entry name" value="TMP-TENI"/>
    <property type="match status" value="1"/>
</dbReference>
<name>A0ABT4CPT7_9CLOT</name>
<dbReference type="InterPro" id="IPR013785">
    <property type="entry name" value="Aldolase_TIM"/>
</dbReference>
<comment type="caution">
    <text evidence="14">The sequence shown here is derived from an EMBL/GenBank/DDBJ whole genome shotgun (WGS) entry which is preliminary data.</text>
</comment>
<comment type="function">
    <text evidence="10">Condenses 4-methyl-5-(beta-hydroxyethyl)thiazole monophosphate (THZ-P) and 2-methyl-4-amino-5-hydroxymethyl pyrimidine pyrophosphate (HMP-PP) to form thiamine monophosphate (TMP).</text>
</comment>
<dbReference type="GO" id="GO:0004789">
    <property type="term" value="F:thiamine-phosphate diphosphorylase activity"/>
    <property type="evidence" value="ECO:0007669"/>
    <property type="project" value="UniProtKB-EC"/>
</dbReference>
<dbReference type="Gene3D" id="3.20.20.70">
    <property type="entry name" value="Aldolase class I"/>
    <property type="match status" value="1"/>
</dbReference>
<keyword evidence="4" id="KW-0479">Metal-binding</keyword>
<evidence type="ECO:0000256" key="11">
    <source>
        <dbReference type="RuleBase" id="RU003826"/>
    </source>
</evidence>
<dbReference type="NCBIfam" id="TIGR00693">
    <property type="entry name" value="thiE"/>
    <property type="match status" value="1"/>
</dbReference>
<feature type="domain" description="Thiamine phosphate synthase/TenI" evidence="13">
    <location>
        <begin position="2"/>
        <end position="178"/>
    </location>
</feature>
<comment type="similarity">
    <text evidence="10 11">Belongs to the thiamine-phosphate synthase family.</text>
</comment>
<dbReference type="EC" id="2.5.1.3" evidence="10"/>
<dbReference type="RefSeq" id="WP_268049918.1">
    <property type="nucleotide sequence ID" value="NZ_JAPQES010000003.1"/>
</dbReference>